<dbReference type="Proteomes" id="UP000241769">
    <property type="component" value="Unassembled WGS sequence"/>
</dbReference>
<organism evidence="1 2">
    <name type="scientific">Planoprotostelium fungivorum</name>
    <dbReference type="NCBI Taxonomy" id="1890364"/>
    <lineage>
        <taxon>Eukaryota</taxon>
        <taxon>Amoebozoa</taxon>
        <taxon>Evosea</taxon>
        <taxon>Variosea</taxon>
        <taxon>Cavosteliida</taxon>
        <taxon>Cavosteliaceae</taxon>
        <taxon>Planoprotostelium</taxon>
    </lineage>
</organism>
<evidence type="ECO:0000313" key="2">
    <source>
        <dbReference type="Proteomes" id="UP000241769"/>
    </source>
</evidence>
<keyword evidence="2" id="KW-1185">Reference proteome</keyword>
<evidence type="ECO:0000313" key="1">
    <source>
        <dbReference type="EMBL" id="PRP83036.1"/>
    </source>
</evidence>
<protein>
    <submittedName>
        <fullName evidence="1">Uncharacterized protein</fullName>
    </submittedName>
</protein>
<name>A0A2P6NGE5_9EUKA</name>
<dbReference type="AlphaFoldDB" id="A0A2P6NGE5"/>
<dbReference type="EMBL" id="MDYQ01000091">
    <property type="protein sequence ID" value="PRP83036.1"/>
    <property type="molecule type" value="Genomic_DNA"/>
</dbReference>
<accession>A0A2P6NGE5</accession>
<gene>
    <name evidence="1" type="ORF">PROFUN_09891</name>
</gene>
<sequence>MSLLETVNGAEGGFNDPRDSSAIDRGCNAVFVSWSHKNPGEDCDVTAVHPFE</sequence>
<comment type="caution">
    <text evidence="1">The sequence shown here is derived from an EMBL/GenBank/DDBJ whole genome shotgun (WGS) entry which is preliminary data.</text>
</comment>
<proteinExistence type="predicted"/>
<reference evidence="1 2" key="1">
    <citation type="journal article" date="2018" name="Genome Biol. Evol.">
        <title>Multiple Roots of Fruiting Body Formation in Amoebozoa.</title>
        <authorList>
            <person name="Hillmann F."/>
            <person name="Forbes G."/>
            <person name="Novohradska S."/>
            <person name="Ferling I."/>
            <person name="Riege K."/>
            <person name="Groth M."/>
            <person name="Westermann M."/>
            <person name="Marz M."/>
            <person name="Spaller T."/>
            <person name="Winckler T."/>
            <person name="Schaap P."/>
            <person name="Glockner G."/>
        </authorList>
    </citation>
    <scope>NUCLEOTIDE SEQUENCE [LARGE SCALE GENOMIC DNA]</scope>
    <source>
        <strain evidence="1 2">Jena</strain>
    </source>
</reference>
<dbReference type="InParanoid" id="A0A2P6NGE5"/>